<keyword evidence="4" id="KW-0670">Pyruvate</keyword>
<evidence type="ECO:0000313" key="5">
    <source>
        <dbReference type="EMBL" id="PXX77674.1"/>
    </source>
</evidence>
<proteinExistence type="predicted"/>
<keyword evidence="6" id="KW-1185">Reference proteome</keyword>
<dbReference type="EMBL" id="QJKI01000016">
    <property type="protein sequence ID" value="PXX77674.1"/>
    <property type="molecule type" value="Genomic_DNA"/>
</dbReference>
<organism evidence="5 6">
    <name type="scientific">Rivihabitans pingtungensis</name>
    <dbReference type="NCBI Taxonomy" id="1054498"/>
    <lineage>
        <taxon>Bacteria</taxon>
        <taxon>Pseudomonadati</taxon>
        <taxon>Pseudomonadota</taxon>
        <taxon>Betaproteobacteria</taxon>
        <taxon>Neisseriales</taxon>
        <taxon>Aquaspirillaceae</taxon>
        <taxon>Rivihabitans</taxon>
    </lineage>
</organism>
<dbReference type="Proteomes" id="UP000247555">
    <property type="component" value="Unassembled WGS sequence"/>
</dbReference>
<dbReference type="Pfam" id="PF02666">
    <property type="entry name" value="PS_Dcarbxylase"/>
    <property type="match status" value="1"/>
</dbReference>
<dbReference type="InterPro" id="IPR003817">
    <property type="entry name" value="PS_Dcarbxylase"/>
</dbReference>
<sequence>MLMIDAQKRLAHPVIDDLCRLITQHRWEARFEQAFAKVADYQIAGFPRIVTLTDYFTWLVELLEWVPCENSQGREIYNRICEFYFVLDQPSLRELQNPQLPATPNAPLTPLSSWMVDFARAWGSFLDTPESLTADSLRSFYAAPAYNMGEYITAPGGWKSFNQFFARHTKPGYRPVAAPQDDHILVSPADSTFVGAWAIGADSHITVKSLRWSLDELLADSPYRDRFRSGLFMHSFLNTTDYHRLHTPVSGRVLESRVIHGQVYLEVNAQPKETEGDAHELVRERVLHAEDGTGYQFSQARGLLVLDSPVGLVAVLPVGMCQVSSVVMTADVGVKLRKGEEFAYFQFGGSDVVMLFESSVNAGLIMQPGVHYKQGSWIGHAFPG</sequence>
<dbReference type="PANTHER" id="PTHR10067:SF13">
    <property type="entry name" value="PHOSPHATIDYLSERINE DECARBOXYLASE"/>
    <property type="match status" value="1"/>
</dbReference>
<evidence type="ECO:0000256" key="4">
    <source>
        <dbReference type="ARBA" id="ARBA00023317"/>
    </source>
</evidence>
<evidence type="ECO:0000256" key="2">
    <source>
        <dbReference type="ARBA" id="ARBA00023145"/>
    </source>
</evidence>
<name>A0A318KHU2_9NEIS</name>
<evidence type="ECO:0000256" key="1">
    <source>
        <dbReference type="ARBA" id="ARBA00022793"/>
    </source>
</evidence>
<dbReference type="RefSeq" id="WP_211309387.1">
    <property type="nucleotide sequence ID" value="NZ_QJKI01000016.1"/>
</dbReference>
<comment type="caution">
    <text evidence="5">The sequence shown here is derived from an EMBL/GenBank/DDBJ whole genome shotgun (WGS) entry which is preliminary data.</text>
</comment>
<dbReference type="AlphaFoldDB" id="A0A318KHU2"/>
<keyword evidence="3" id="KW-0456">Lyase</keyword>
<evidence type="ECO:0000256" key="3">
    <source>
        <dbReference type="ARBA" id="ARBA00023239"/>
    </source>
</evidence>
<evidence type="ECO:0000313" key="6">
    <source>
        <dbReference type="Proteomes" id="UP000247555"/>
    </source>
</evidence>
<dbReference type="PANTHER" id="PTHR10067">
    <property type="entry name" value="PHOSPHATIDYLSERINE DECARBOXYLASE"/>
    <property type="match status" value="1"/>
</dbReference>
<dbReference type="GO" id="GO:0008654">
    <property type="term" value="P:phospholipid biosynthetic process"/>
    <property type="evidence" value="ECO:0007669"/>
    <property type="project" value="InterPro"/>
</dbReference>
<accession>A0A318KHU2</accession>
<protein>
    <submittedName>
        <fullName evidence="5">Phosphatidylserine decarboxylase</fullName>
    </submittedName>
</protein>
<keyword evidence="1" id="KW-0210">Decarboxylase</keyword>
<dbReference type="GO" id="GO:0004609">
    <property type="term" value="F:phosphatidylserine decarboxylase activity"/>
    <property type="evidence" value="ECO:0007669"/>
    <property type="project" value="InterPro"/>
</dbReference>
<keyword evidence="2" id="KW-0865">Zymogen</keyword>
<gene>
    <name evidence="5" type="ORF">DFR34_11654</name>
</gene>
<reference evidence="5 6" key="1">
    <citation type="submission" date="2018-05" db="EMBL/GenBank/DDBJ databases">
        <title>Genomic Encyclopedia of Type Strains, Phase IV (KMG-IV): sequencing the most valuable type-strain genomes for metagenomic binning, comparative biology and taxonomic classification.</title>
        <authorList>
            <person name="Goeker M."/>
        </authorList>
    </citation>
    <scope>NUCLEOTIDE SEQUENCE [LARGE SCALE GENOMIC DNA]</scope>
    <source>
        <strain evidence="5 6">DSM 29661</strain>
    </source>
</reference>